<name>A0ABD3QXX6_9STRA</name>
<accession>A0ABD3QXX6</accession>
<dbReference type="AlphaFoldDB" id="A0ABD3QXX6"/>
<feature type="compositionally biased region" description="Low complexity" evidence="1">
    <location>
        <begin position="269"/>
        <end position="286"/>
    </location>
</feature>
<evidence type="ECO:0000313" key="3">
    <source>
        <dbReference type="Proteomes" id="UP001530400"/>
    </source>
</evidence>
<comment type="caution">
    <text evidence="2">The sequence shown here is derived from an EMBL/GenBank/DDBJ whole genome shotgun (WGS) entry which is preliminary data.</text>
</comment>
<evidence type="ECO:0000313" key="2">
    <source>
        <dbReference type="EMBL" id="KAL3802905.1"/>
    </source>
</evidence>
<sequence>MSRPCRPYTDVFSVDNLFFQLEREYILQIQLGFTPDYEPNEIFDPADPNAYKGPPLPSRYQDLILLKDWHLPGKEKRRKRRHRKTHGRIGFQELSLKIADAWKNDIDSELRQFLNDLCDVGLAQYKIEMLAYKAMHDGDNESITTNNLEDDQNMQARVRPSLFDTPNNAKFVPTGRCSMAEIDAAFENDLSLSIENLHESMSDLSASCGDTSLRSSLGSSFADMVDLEDDDILEMWKSAPVKSENGVSLDQGTVVSSYSSTSNFSQAASRASEAESPMASASASSSQYGQNSCIDTTMDDLKNMRKAILNQQIQMQSSIMAARRLTKGIHSTNRPGMNGVHGYAARSA</sequence>
<proteinExistence type="predicted"/>
<feature type="region of interest" description="Disordered" evidence="1">
    <location>
        <begin position="269"/>
        <end position="290"/>
    </location>
</feature>
<protein>
    <submittedName>
        <fullName evidence="2">Uncharacterized protein</fullName>
    </submittedName>
</protein>
<organism evidence="2 3">
    <name type="scientific">Cyclotella atomus</name>
    <dbReference type="NCBI Taxonomy" id="382360"/>
    <lineage>
        <taxon>Eukaryota</taxon>
        <taxon>Sar</taxon>
        <taxon>Stramenopiles</taxon>
        <taxon>Ochrophyta</taxon>
        <taxon>Bacillariophyta</taxon>
        <taxon>Coscinodiscophyceae</taxon>
        <taxon>Thalassiosirophycidae</taxon>
        <taxon>Stephanodiscales</taxon>
        <taxon>Stephanodiscaceae</taxon>
        <taxon>Cyclotella</taxon>
    </lineage>
</organism>
<dbReference type="EMBL" id="JALLPJ020000083">
    <property type="protein sequence ID" value="KAL3802905.1"/>
    <property type="molecule type" value="Genomic_DNA"/>
</dbReference>
<reference evidence="2 3" key="1">
    <citation type="submission" date="2024-10" db="EMBL/GenBank/DDBJ databases">
        <title>Updated reference genomes for cyclostephanoid diatoms.</title>
        <authorList>
            <person name="Roberts W.R."/>
            <person name="Alverson A.J."/>
        </authorList>
    </citation>
    <scope>NUCLEOTIDE SEQUENCE [LARGE SCALE GENOMIC DNA]</scope>
    <source>
        <strain evidence="2 3">AJA010-31</strain>
    </source>
</reference>
<dbReference type="Proteomes" id="UP001530400">
    <property type="component" value="Unassembled WGS sequence"/>
</dbReference>
<keyword evidence="3" id="KW-1185">Reference proteome</keyword>
<gene>
    <name evidence="2" type="ORF">ACHAWO_004320</name>
</gene>
<evidence type="ECO:0000256" key="1">
    <source>
        <dbReference type="SAM" id="MobiDB-lite"/>
    </source>
</evidence>